<feature type="domain" description="Protein FecR C-terminal" evidence="3">
    <location>
        <begin position="265"/>
        <end position="328"/>
    </location>
</feature>
<dbReference type="InterPro" id="IPR006860">
    <property type="entry name" value="FecR"/>
</dbReference>
<feature type="domain" description="FecR protein" evidence="2">
    <location>
        <begin position="128"/>
        <end position="221"/>
    </location>
</feature>
<organism evidence="4 5">
    <name type="scientific">Parabacteroides segnis</name>
    <dbReference type="NCBI Taxonomy" id="2763058"/>
    <lineage>
        <taxon>Bacteria</taxon>
        <taxon>Pseudomonadati</taxon>
        <taxon>Bacteroidota</taxon>
        <taxon>Bacteroidia</taxon>
        <taxon>Bacteroidales</taxon>
        <taxon>Tannerellaceae</taxon>
        <taxon>Parabacteroides</taxon>
    </lineage>
</organism>
<evidence type="ECO:0000256" key="1">
    <source>
        <dbReference type="SAM" id="Phobius"/>
    </source>
</evidence>
<dbReference type="Gene3D" id="2.60.120.1440">
    <property type="match status" value="1"/>
</dbReference>
<evidence type="ECO:0000259" key="3">
    <source>
        <dbReference type="Pfam" id="PF16344"/>
    </source>
</evidence>
<dbReference type="Proteomes" id="UP000644010">
    <property type="component" value="Unassembled WGS sequence"/>
</dbReference>
<dbReference type="EMBL" id="JACOOI010000026">
    <property type="protein sequence ID" value="MBC5645131.1"/>
    <property type="molecule type" value="Genomic_DNA"/>
</dbReference>
<accession>A0ABR7E5S6</accession>
<sequence length="348" mass="40387">MNNIDPFEIEILLIKYIQKGTTSEETRLVESWLNESDENRLEFEKVCKAHQLKHLLNSYYAFDPQKGFQTVNKKLERRKSKRIWINTLSRIAAILTLPLLISTLTLGHLLMNSNNYGSEEEIQYVEVNSSHGMITRLELPDHSKVYLNGGSRLRYPAIFKGKTREVELTGEGYFEVNSDKEHPFFVSTTSGIKVMAHGTQFNVNTYDDRDEIEATLVEGKVDIHSFDNFMTNLKPGEKLFYNKKTQEYNVKQVNLYEATAWKDGKIVFRNTTLEEALKILGHKFNVNIVVHNNPSKKQYKFWATFTDETIHQIFGYLESAAPIKWKVNSLKQNSDTTFAKQQIDVWLK</sequence>
<dbReference type="InterPro" id="IPR012373">
    <property type="entry name" value="Ferrdict_sens_TM"/>
</dbReference>
<dbReference type="Pfam" id="PF04773">
    <property type="entry name" value="FecR"/>
    <property type="match status" value="1"/>
</dbReference>
<feature type="transmembrane region" description="Helical" evidence="1">
    <location>
        <begin position="83"/>
        <end position="111"/>
    </location>
</feature>
<dbReference type="RefSeq" id="WP_186960872.1">
    <property type="nucleotide sequence ID" value="NZ_JACOOI010000026.1"/>
</dbReference>
<gene>
    <name evidence="4" type="ORF">H8S77_19810</name>
</gene>
<evidence type="ECO:0000313" key="4">
    <source>
        <dbReference type="EMBL" id="MBC5645131.1"/>
    </source>
</evidence>
<reference evidence="4 5" key="1">
    <citation type="submission" date="2020-08" db="EMBL/GenBank/DDBJ databases">
        <title>Genome public.</title>
        <authorList>
            <person name="Liu C."/>
            <person name="Sun Q."/>
        </authorList>
    </citation>
    <scope>NUCLEOTIDE SEQUENCE [LARGE SCALE GENOMIC DNA]</scope>
    <source>
        <strain evidence="4 5">BX2</strain>
    </source>
</reference>
<keyword evidence="1" id="KW-1133">Transmembrane helix</keyword>
<comment type="caution">
    <text evidence="4">The sequence shown here is derived from an EMBL/GenBank/DDBJ whole genome shotgun (WGS) entry which is preliminary data.</text>
</comment>
<evidence type="ECO:0000313" key="5">
    <source>
        <dbReference type="Proteomes" id="UP000644010"/>
    </source>
</evidence>
<dbReference type="PANTHER" id="PTHR30273">
    <property type="entry name" value="PERIPLASMIC SIGNAL SENSOR AND SIGMA FACTOR ACTIVATOR FECR-RELATED"/>
    <property type="match status" value="1"/>
</dbReference>
<dbReference type="PANTHER" id="PTHR30273:SF2">
    <property type="entry name" value="PROTEIN FECR"/>
    <property type="match status" value="1"/>
</dbReference>
<protein>
    <submittedName>
        <fullName evidence="4">FecR family protein</fullName>
    </submittedName>
</protein>
<dbReference type="Pfam" id="PF16344">
    <property type="entry name" value="FecR_C"/>
    <property type="match status" value="1"/>
</dbReference>
<evidence type="ECO:0000259" key="2">
    <source>
        <dbReference type="Pfam" id="PF04773"/>
    </source>
</evidence>
<dbReference type="InterPro" id="IPR032508">
    <property type="entry name" value="FecR_C"/>
</dbReference>
<name>A0ABR7E5S6_9BACT</name>
<dbReference type="Gene3D" id="3.55.50.30">
    <property type="match status" value="1"/>
</dbReference>
<dbReference type="PIRSF" id="PIRSF018266">
    <property type="entry name" value="FecR"/>
    <property type="match status" value="1"/>
</dbReference>
<keyword evidence="1" id="KW-0472">Membrane</keyword>
<keyword evidence="5" id="KW-1185">Reference proteome</keyword>
<proteinExistence type="predicted"/>
<keyword evidence="1" id="KW-0812">Transmembrane</keyword>